<dbReference type="Pfam" id="PF01261">
    <property type="entry name" value="AP_endonuc_2"/>
    <property type="match status" value="1"/>
</dbReference>
<dbReference type="EMBL" id="ADVG01000004">
    <property type="protein sequence ID" value="EFH82690.1"/>
    <property type="molecule type" value="Genomic_DNA"/>
</dbReference>
<comment type="caution">
    <text evidence="2">The sequence shown here is derived from an EMBL/GenBank/DDBJ whole genome shotgun (WGS) entry which is preliminary data.</text>
</comment>
<dbReference type="STRING" id="485913.Krac_3528"/>
<dbReference type="RefSeq" id="WP_007921003.1">
    <property type="nucleotide sequence ID" value="NZ_ADVG01000004.1"/>
</dbReference>
<dbReference type="PANTHER" id="PTHR12110:SF48">
    <property type="entry name" value="BLL3656 PROTEIN"/>
    <property type="match status" value="1"/>
</dbReference>
<keyword evidence="2" id="KW-0413">Isomerase</keyword>
<accession>D6U1P6</accession>
<sequence length="273" mass="30050">MRRAQLTINSVSTRHGGLEEALDAYANAGFTLVEFVLPQLKAYIAQGHTLDDTRALLARYNLQAIGGFETAIICFGSPEQQRANHDLLLNNARLIHELGGGTMVIGTDGPEQVTSDTLPIIAENVRDLARGMEGLQVAIAVEFNWSPVIKSLHSAVQVVQQVAHPQVGILFDPAHYYTTVTKFEHLTTEIVPLIKHVHLNDMRDKPGDLSNCNSDRVLPGQGVLDLRAIIARLEEFGYHGLYSIEMFNEDLWQLPAAQAAAQCYQSLLPLCSD</sequence>
<feature type="domain" description="Xylose isomerase-like TIM barrel" evidence="1">
    <location>
        <begin position="22"/>
        <end position="261"/>
    </location>
</feature>
<dbReference type="OrthoDB" id="9782626at2"/>
<dbReference type="InParanoid" id="D6U1P6"/>
<name>D6U1P6_KTERA</name>
<dbReference type="Gene3D" id="3.20.20.150">
    <property type="entry name" value="Divalent-metal-dependent TIM barrel enzymes"/>
    <property type="match status" value="1"/>
</dbReference>
<reference evidence="2 3" key="1">
    <citation type="journal article" date="2011" name="Stand. Genomic Sci.">
        <title>Non-contiguous finished genome sequence and contextual data of the filamentous soil bacterium Ktedonobacter racemifer type strain (SOSP1-21).</title>
        <authorList>
            <person name="Chang Y.J."/>
            <person name="Land M."/>
            <person name="Hauser L."/>
            <person name="Chertkov O."/>
            <person name="Del Rio T.G."/>
            <person name="Nolan M."/>
            <person name="Copeland A."/>
            <person name="Tice H."/>
            <person name="Cheng J.F."/>
            <person name="Lucas S."/>
            <person name="Han C."/>
            <person name="Goodwin L."/>
            <person name="Pitluck S."/>
            <person name="Ivanova N."/>
            <person name="Ovchinikova G."/>
            <person name="Pati A."/>
            <person name="Chen A."/>
            <person name="Palaniappan K."/>
            <person name="Mavromatis K."/>
            <person name="Liolios K."/>
            <person name="Brettin T."/>
            <person name="Fiebig A."/>
            <person name="Rohde M."/>
            <person name="Abt B."/>
            <person name="Goker M."/>
            <person name="Detter J.C."/>
            <person name="Woyke T."/>
            <person name="Bristow J."/>
            <person name="Eisen J.A."/>
            <person name="Markowitz V."/>
            <person name="Hugenholtz P."/>
            <person name="Kyrpides N.C."/>
            <person name="Klenk H.P."/>
            <person name="Lapidus A."/>
        </authorList>
    </citation>
    <scope>NUCLEOTIDE SEQUENCE [LARGE SCALE GENOMIC DNA]</scope>
    <source>
        <strain evidence="3">DSM 44963</strain>
    </source>
</reference>
<dbReference type="Proteomes" id="UP000004508">
    <property type="component" value="Unassembled WGS sequence"/>
</dbReference>
<dbReference type="InterPro" id="IPR036237">
    <property type="entry name" value="Xyl_isomerase-like_sf"/>
</dbReference>
<dbReference type="SUPFAM" id="SSF51658">
    <property type="entry name" value="Xylose isomerase-like"/>
    <property type="match status" value="1"/>
</dbReference>
<evidence type="ECO:0000313" key="2">
    <source>
        <dbReference type="EMBL" id="EFH82690.1"/>
    </source>
</evidence>
<dbReference type="AlphaFoldDB" id="D6U1P6"/>
<keyword evidence="3" id="KW-1185">Reference proteome</keyword>
<evidence type="ECO:0000313" key="3">
    <source>
        <dbReference type="Proteomes" id="UP000004508"/>
    </source>
</evidence>
<organism evidence="2 3">
    <name type="scientific">Ktedonobacter racemifer DSM 44963</name>
    <dbReference type="NCBI Taxonomy" id="485913"/>
    <lineage>
        <taxon>Bacteria</taxon>
        <taxon>Bacillati</taxon>
        <taxon>Chloroflexota</taxon>
        <taxon>Ktedonobacteria</taxon>
        <taxon>Ktedonobacterales</taxon>
        <taxon>Ktedonobacteraceae</taxon>
        <taxon>Ktedonobacter</taxon>
    </lineage>
</organism>
<evidence type="ECO:0000259" key="1">
    <source>
        <dbReference type="Pfam" id="PF01261"/>
    </source>
</evidence>
<dbReference type="FunCoup" id="D6U1P6">
    <property type="interactions" value="32"/>
</dbReference>
<dbReference type="eggNOG" id="COG1082">
    <property type="taxonomic scope" value="Bacteria"/>
</dbReference>
<proteinExistence type="predicted"/>
<dbReference type="InterPro" id="IPR050312">
    <property type="entry name" value="IolE/XylAMocC-like"/>
</dbReference>
<dbReference type="GO" id="GO:0016853">
    <property type="term" value="F:isomerase activity"/>
    <property type="evidence" value="ECO:0007669"/>
    <property type="project" value="UniProtKB-KW"/>
</dbReference>
<dbReference type="InterPro" id="IPR013022">
    <property type="entry name" value="Xyl_isomerase-like_TIM-brl"/>
</dbReference>
<dbReference type="PANTHER" id="PTHR12110">
    <property type="entry name" value="HYDROXYPYRUVATE ISOMERASE"/>
    <property type="match status" value="1"/>
</dbReference>
<protein>
    <submittedName>
        <fullName evidence="2">Xylose isomerase domain protein TIM barrel</fullName>
    </submittedName>
</protein>
<gene>
    <name evidence="2" type="ORF">Krac_3528</name>
</gene>